<accession>A0A0A9BGT5</accession>
<organism evidence="1">
    <name type="scientific">Arundo donax</name>
    <name type="common">Giant reed</name>
    <name type="synonym">Donax arundinaceus</name>
    <dbReference type="NCBI Taxonomy" id="35708"/>
    <lineage>
        <taxon>Eukaryota</taxon>
        <taxon>Viridiplantae</taxon>
        <taxon>Streptophyta</taxon>
        <taxon>Embryophyta</taxon>
        <taxon>Tracheophyta</taxon>
        <taxon>Spermatophyta</taxon>
        <taxon>Magnoliopsida</taxon>
        <taxon>Liliopsida</taxon>
        <taxon>Poales</taxon>
        <taxon>Poaceae</taxon>
        <taxon>PACMAD clade</taxon>
        <taxon>Arundinoideae</taxon>
        <taxon>Arundineae</taxon>
        <taxon>Arundo</taxon>
    </lineage>
</organism>
<dbReference type="AlphaFoldDB" id="A0A0A9BGT5"/>
<name>A0A0A9BGT5_ARUDO</name>
<reference evidence="1" key="2">
    <citation type="journal article" date="2015" name="Data Brief">
        <title>Shoot transcriptome of the giant reed, Arundo donax.</title>
        <authorList>
            <person name="Barrero R.A."/>
            <person name="Guerrero F.D."/>
            <person name="Moolhuijzen P."/>
            <person name="Goolsby J.A."/>
            <person name="Tidwell J."/>
            <person name="Bellgard S.E."/>
            <person name="Bellgard M.I."/>
        </authorList>
    </citation>
    <scope>NUCLEOTIDE SEQUENCE</scope>
    <source>
        <tissue evidence="1">Shoot tissue taken approximately 20 cm above the soil surface</tissue>
    </source>
</reference>
<proteinExistence type="predicted"/>
<reference evidence="1" key="1">
    <citation type="submission" date="2014-09" db="EMBL/GenBank/DDBJ databases">
        <authorList>
            <person name="Magalhaes I.L.F."/>
            <person name="Oliveira U."/>
            <person name="Santos F.R."/>
            <person name="Vidigal T.H.D.A."/>
            <person name="Brescovit A.D."/>
            <person name="Santos A.J."/>
        </authorList>
    </citation>
    <scope>NUCLEOTIDE SEQUENCE</scope>
    <source>
        <tissue evidence="1">Shoot tissue taken approximately 20 cm above the soil surface</tissue>
    </source>
</reference>
<protein>
    <submittedName>
        <fullName evidence="1">Uncharacterized protein</fullName>
    </submittedName>
</protein>
<evidence type="ECO:0000313" key="1">
    <source>
        <dbReference type="EMBL" id="JAD62546.1"/>
    </source>
</evidence>
<sequence length="60" mass="6714">MPDELVTADRKLGRIIDHRSDKASSLFPSSCFSKAPLYLMFNSSISLSISSHEVKGWSLR</sequence>
<dbReference type="EMBL" id="GBRH01235349">
    <property type="protein sequence ID" value="JAD62546.1"/>
    <property type="molecule type" value="Transcribed_RNA"/>
</dbReference>